<dbReference type="GO" id="GO:0006269">
    <property type="term" value="P:DNA replication, synthesis of primer"/>
    <property type="evidence" value="ECO:0007669"/>
    <property type="project" value="UniProtKB-UniRule"/>
</dbReference>
<dbReference type="InterPro" id="IPR030846">
    <property type="entry name" value="DnaG_bac"/>
</dbReference>
<dbReference type="InterPro" id="IPR036977">
    <property type="entry name" value="DNA_primase_Znf_CHC2"/>
</dbReference>
<keyword evidence="6 12" id="KW-0479">Metal-binding</keyword>
<proteinExistence type="inferred from homology"/>
<dbReference type="FunFam" id="3.90.580.10:FF:000001">
    <property type="entry name" value="DNA primase"/>
    <property type="match status" value="1"/>
</dbReference>
<dbReference type="FunFam" id="3.90.980.10:FF:000001">
    <property type="entry name" value="DNA primase"/>
    <property type="match status" value="1"/>
</dbReference>
<evidence type="ECO:0000256" key="8">
    <source>
        <dbReference type="ARBA" id="ARBA00022833"/>
    </source>
</evidence>
<keyword evidence="7 12" id="KW-0863">Zinc-finger</keyword>
<organism evidence="16 17">
    <name type="scientific">Thiomicrorhabdus sediminis</name>
    <dbReference type="NCBI Taxonomy" id="2580412"/>
    <lineage>
        <taxon>Bacteria</taxon>
        <taxon>Pseudomonadati</taxon>
        <taxon>Pseudomonadota</taxon>
        <taxon>Gammaproteobacteria</taxon>
        <taxon>Thiotrichales</taxon>
        <taxon>Piscirickettsiaceae</taxon>
        <taxon>Thiomicrorhabdus</taxon>
    </lineage>
</organism>
<evidence type="ECO:0000256" key="7">
    <source>
        <dbReference type="ARBA" id="ARBA00022771"/>
    </source>
</evidence>
<evidence type="ECO:0000256" key="9">
    <source>
        <dbReference type="ARBA" id="ARBA00022842"/>
    </source>
</evidence>
<evidence type="ECO:0000256" key="6">
    <source>
        <dbReference type="ARBA" id="ARBA00022723"/>
    </source>
</evidence>
<dbReference type="InterPro" id="IPR050219">
    <property type="entry name" value="DnaG_primase"/>
</dbReference>
<dbReference type="GO" id="GO:0003677">
    <property type="term" value="F:DNA binding"/>
    <property type="evidence" value="ECO:0007669"/>
    <property type="project" value="UniProtKB-KW"/>
</dbReference>
<evidence type="ECO:0000256" key="1">
    <source>
        <dbReference type="ARBA" id="ARBA00022478"/>
    </source>
</evidence>
<dbReference type="OrthoDB" id="9803773at2"/>
<keyword evidence="1 12" id="KW-0240">DNA-directed RNA polymerase</keyword>
<dbReference type="Gene3D" id="1.20.50.20">
    <property type="entry name" value="DnaG, RNA polymerase domain, helical bundle"/>
    <property type="match status" value="1"/>
</dbReference>
<dbReference type="PANTHER" id="PTHR30313">
    <property type="entry name" value="DNA PRIMASE"/>
    <property type="match status" value="1"/>
</dbReference>
<keyword evidence="17" id="KW-1185">Reference proteome</keyword>
<evidence type="ECO:0000259" key="15">
    <source>
        <dbReference type="PROSITE" id="PS50880"/>
    </source>
</evidence>
<dbReference type="PANTHER" id="PTHR30313:SF2">
    <property type="entry name" value="DNA PRIMASE"/>
    <property type="match status" value="1"/>
</dbReference>
<evidence type="ECO:0000256" key="2">
    <source>
        <dbReference type="ARBA" id="ARBA00022515"/>
    </source>
</evidence>
<evidence type="ECO:0000256" key="10">
    <source>
        <dbReference type="ARBA" id="ARBA00023125"/>
    </source>
</evidence>
<reference evidence="16 17" key="1">
    <citation type="submission" date="2019-05" db="EMBL/GenBank/DDBJ databases">
        <title>Thiomicrorhabdus sediminis sp. nov, a novel sulfur-oxidizing bacterium isolated from coastal sediment.</title>
        <authorList>
            <person name="Liu X."/>
        </authorList>
    </citation>
    <scope>NUCLEOTIDE SEQUENCE [LARGE SCALE GENOMIC DNA]</scope>
    <source>
        <strain evidence="16 17">G1</strain>
    </source>
</reference>
<dbReference type="EC" id="2.7.7.101" evidence="12"/>
<feature type="zinc finger region" description="CHC2-type" evidence="12 14">
    <location>
        <begin position="43"/>
        <end position="67"/>
    </location>
</feature>
<dbReference type="Pfam" id="PF13662">
    <property type="entry name" value="Toprim_4"/>
    <property type="match status" value="1"/>
</dbReference>
<dbReference type="GO" id="GO:0000428">
    <property type="term" value="C:DNA-directed RNA polymerase complex"/>
    <property type="evidence" value="ECO:0007669"/>
    <property type="project" value="UniProtKB-KW"/>
</dbReference>
<dbReference type="HAMAP" id="MF_00974">
    <property type="entry name" value="DNA_primase_DnaG"/>
    <property type="match status" value="1"/>
</dbReference>
<dbReference type="InterPro" id="IPR006171">
    <property type="entry name" value="TOPRIM_dom"/>
</dbReference>
<evidence type="ECO:0000256" key="14">
    <source>
        <dbReference type="PIRSR" id="PIRSR002811-1"/>
    </source>
</evidence>
<dbReference type="GO" id="GO:0008270">
    <property type="term" value="F:zinc ion binding"/>
    <property type="evidence" value="ECO:0007669"/>
    <property type="project" value="UniProtKB-UniRule"/>
</dbReference>
<keyword evidence="9" id="KW-0460">Magnesium</keyword>
<dbReference type="PIRSF" id="PIRSF002811">
    <property type="entry name" value="DnaG"/>
    <property type="match status" value="1"/>
</dbReference>
<dbReference type="CDD" id="cd03364">
    <property type="entry name" value="TOPRIM_DnaG_primases"/>
    <property type="match status" value="1"/>
</dbReference>
<dbReference type="GO" id="GO:0005737">
    <property type="term" value="C:cytoplasm"/>
    <property type="evidence" value="ECO:0007669"/>
    <property type="project" value="TreeGrafter"/>
</dbReference>
<dbReference type="GO" id="GO:0003899">
    <property type="term" value="F:DNA-directed RNA polymerase activity"/>
    <property type="evidence" value="ECO:0007669"/>
    <property type="project" value="UniProtKB-UniRule"/>
</dbReference>
<dbReference type="KEGG" id="thig:FE785_09340"/>
<comment type="catalytic activity">
    <reaction evidence="12">
        <text>ssDNA + n NTP = ssDNA/pppN(pN)n-1 hybrid + (n-1) diphosphate.</text>
        <dbReference type="EC" id="2.7.7.101"/>
    </reaction>
</comment>
<keyword evidence="8 12" id="KW-0862">Zinc</keyword>
<dbReference type="AlphaFoldDB" id="A0A4P9K8S3"/>
<evidence type="ECO:0000256" key="4">
    <source>
        <dbReference type="ARBA" id="ARBA00022695"/>
    </source>
</evidence>
<keyword evidence="3 12" id="KW-0808">Transferase</keyword>
<comment type="similarity">
    <text evidence="12 13">Belongs to the DnaG primase family.</text>
</comment>
<evidence type="ECO:0000256" key="5">
    <source>
        <dbReference type="ARBA" id="ARBA00022705"/>
    </source>
</evidence>
<dbReference type="PROSITE" id="PS50880">
    <property type="entry name" value="TOPRIM"/>
    <property type="match status" value="1"/>
</dbReference>
<keyword evidence="4 12" id="KW-0548">Nucleotidyltransferase</keyword>
<evidence type="ECO:0000256" key="3">
    <source>
        <dbReference type="ARBA" id="ARBA00022679"/>
    </source>
</evidence>
<keyword evidence="2 12" id="KW-0639">Primosome</keyword>
<dbReference type="Gene3D" id="3.40.1360.10">
    <property type="match status" value="1"/>
</dbReference>
<comment type="cofactor">
    <cofactor evidence="12 13 14">
        <name>Zn(2+)</name>
        <dbReference type="ChEBI" id="CHEBI:29105"/>
    </cofactor>
    <text evidence="12 13 14">Binds 1 zinc ion per monomer.</text>
</comment>
<dbReference type="Gene3D" id="3.90.980.10">
    <property type="entry name" value="DNA primase, catalytic core, N-terminal domain"/>
    <property type="match status" value="1"/>
</dbReference>
<dbReference type="GO" id="GO:1990077">
    <property type="term" value="C:primosome complex"/>
    <property type="evidence" value="ECO:0007669"/>
    <property type="project" value="UniProtKB-KW"/>
</dbReference>
<accession>A0A4P9K8S3</accession>
<dbReference type="SMART" id="SM00400">
    <property type="entry name" value="ZnF_CHCC"/>
    <property type="match status" value="1"/>
</dbReference>
<comment type="function">
    <text evidence="12 13">RNA polymerase that catalyzes the synthesis of short RNA molecules used as primers for DNA polymerase during DNA replication.</text>
</comment>
<dbReference type="InterPro" id="IPR013264">
    <property type="entry name" value="DNAG_N"/>
</dbReference>
<evidence type="ECO:0000313" key="16">
    <source>
        <dbReference type="EMBL" id="QCU90816.1"/>
    </source>
</evidence>
<dbReference type="InterPro" id="IPR037068">
    <property type="entry name" value="DNA_primase_core_N_sf"/>
</dbReference>
<keyword evidence="11 12" id="KW-0804">Transcription</keyword>
<comment type="domain">
    <text evidence="12">Contains an N-terminal zinc-binding domain, a central core domain that contains the primase activity, and a C-terminal DnaB-binding domain.</text>
</comment>
<dbReference type="SUPFAM" id="SSF56731">
    <property type="entry name" value="DNA primase core"/>
    <property type="match status" value="1"/>
</dbReference>
<dbReference type="Pfam" id="PF01807">
    <property type="entry name" value="Zn_ribbon_DnaG"/>
    <property type="match status" value="1"/>
</dbReference>
<dbReference type="InterPro" id="IPR034151">
    <property type="entry name" value="TOPRIM_DnaG_bac"/>
</dbReference>
<dbReference type="Gene3D" id="3.90.580.10">
    <property type="entry name" value="Zinc finger, CHC2-type domain"/>
    <property type="match status" value="1"/>
</dbReference>
<evidence type="ECO:0000256" key="12">
    <source>
        <dbReference type="HAMAP-Rule" id="MF_00974"/>
    </source>
</evidence>
<name>A0A4P9K8S3_9GAMM</name>
<dbReference type="InterPro" id="IPR002694">
    <property type="entry name" value="Znf_CHC2"/>
</dbReference>
<protein>
    <recommendedName>
        <fullName evidence="12 13">DNA primase</fullName>
        <ecNumber evidence="12">2.7.7.101</ecNumber>
    </recommendedName>
</protein>
<evidence type="ECO:0000256" key="11">
    <source>
        <dbReference type="ARBA" id="ARBA00023163"/>
    </source>
</evidence>
<gene>
    <name evidence="12" type="primary">dnaG</name>
    <name evidence="16" type="ORF">FE785_09340</name>
</gene>
<feature type="domain" description="Toprim" evidence="15">
    <location>
        <begin position="268"/>
        <end position="354"/>
    </location>
</feature>
<sequence>MVEQSGSIPRSFIESLLARADVVQVINQRVPLKKAGTSYKACCPFHDEKTPSFNVSSTKQFYHCFGCGASGDALKFLMDYDGLSFVEAVESLAAQYGMPVPREQLSPAQQKSQQQKQQKQRDLYDVMHLAAKYYRMQLRDHPDSEQAKAYLRQRGLSPEIAKEFVIGFAPPGWDSLQTGLKADAKLKQQLIEVGMLVEKDANRSYDRFRNRIMFPIRDGRGRVIAFGGRVLTSEEQPKYLNSPETPIFHKSYTLYGLYEMRQSRQKFDHILVVEGYMDVVALAQYGIRNAVATLGTATTAEHLDILFRQVNEVVFCFDGDQAGLKAAWKALDLALPLMEKERSVKFLFLAEGEDPDSTVRKEGVAGFNQRVLNALSLSEFLLQGLQGKLSFPVNSIEGRQQLVALAEPYVQSAQGLYQFLLAEGVAHIVGLPTWRVEKQMNVRSGFAQSNSGYKNQKQQAGTEAQNAIKVVTIALKMVRLLLRRPHWAEFFSEEILKDLVNSVNRDYVVLGVFVKQLQTNQYDAQFALNAVAQNGYGEEIALVEQSELPNDEAFLLAEFEMAIAAILTQLDEQNLGRSGWGDAELKRLIALAKNR</sequence>
<keyword evidence="10 12" id="KW-0238">DNA-binding</keyword>
<dbReference type="FunFam" id="3.40.1360.10:FF:000002">
    <property type="entry name" value="DNA primase"/>
    <property type="match status" value="1"/>
</dbReference>
<evidence type="ECO:0000256" key="13">
    <source>
        <dbReference type="PIRNR" id="PIRNR002811"/>
    </source>
</evidence>
<dbReference type="EMBL" id="CP040602">
    <property type="protein sequence ID" value="QCU90816.1"/>
    <property type="molecule type" value="Genomic_DNA"/>
</dbReference>
<dbReference type="SMART" id="SM00493">
    <property type="entry name" value="TOPRIM"/>
    <property type="match status" value="1"/>
</dbReference>
<dbReference type="RefSeq" id="WP_138565490.1">
    <property type="nucleotide sequence ID" value="NZ_CP040602.1"/>
</dbReference>
<dbReference type="NCBIfam" id="TIGR01391">
    <property type="entry name" value="dnaG"/>
    <property type="match status" value="1"/>
</dbReference>
<dbReference type="SUPFAM" id="SSF57783">
    <property type="entry name" value="Zinc beta-ribbon"/>
    <property type="match status" value="1"/>
</dbReference>
<dbReference type="Pfam" id="PF08275">
    <property type="entry name" value="DNAG_N"/>
    <property type="match status" value="1"/>
</dbReference>
<dbReference type="InterPro" id="IPR006295">
    <property type="entry name" value="DNA_primase_DnaG"/>
</dbReference>
<comment type="subunit">
    <text evidence="12">Monomer. Interacts with DnaB.</text>
</comment>
<evidence type="ECO:0000313" key="17">
    <source>
        <dbReference type="Proteomes" id="UP000304864"/>
    </source>
</evidence>
<dbReference type="Proteomes" id="UP000304864">
    <property type="component" value="Chromosome"/>
</dbReference>
<keyword evidence="5 12" id="KW-0235">DNA replication</keyword>